<proteinExistence type="predicted"/>
<dbReference type="Proteomes" id="UP001231518">
    <property type="component" value="Chromosome 1"/>
</dbReference>
<name>A0AAD7Z3W7_MYTSE</name>
<evidence type="ECO:0000313" key="2">
    <source>
        <dbReference type="Proteomes" id="UP001231518"/>
    </source>
</evidence>
<protein>
    <submittedName>
        <fullName evidence="1">Uncharacterized protein</fullName>
    </submittedName>
</protein>
<gene>
    <name evidence="1" type="ORF">PYW07_000631</name>
</gene>
<organism evidence="1 2">
    <name type="scientific">Mythimna separata</name>
    <name type="common">Oriental armyworm</name>
    <name type="synonym">Pseudaletia separata</name>
    <dbReference type="NCBI Taxonomy" id="271217"/>
    <lineage>
        <taxon>Eukaryota</taxon>
        <taxon>Metazoa</taxon>
        <taxon>Ecdysozoa</taxon>
        <taxon>Arthropoda</taxon>
        <taxon>Hexapoda</taxon>
        <taxon>Insecta</taxon>
        <taxon>Pterygota</taxon>
        <taxon>Neoptera</taxon>
        <taxon>Endopterygota</taxon>
        <taxon>Lepidoptera</taxon>
        <taxon>Glossata</taxon>
        <taxon>Ditrysia</taxon>
        <taxon>Noctuoidea</taxon>
        <taxon>Noctuidae</taxon>
        <taxon>Noctuinae</taxon>
        <taxon>Hadenini</taxon>
        <taxon>Mythimna</taxon>
    </lineage>
</organism>
<sequence>MLQQHEEESSLYAFLGRIRLNIALDALRSVRCVARSTDHRRITHTLLHDAVFAHHRRTVYADKNSATLLRTYKPPLDDENMTGQNVKVSSIQQATTADEPFVSEKDDREMGCGCGCTELRNDMKYTMTSRTIKRPSH</sequence>
<dbReference type="AlphaFoldDB" id="A0AAD7Z3W7"/>
<evidence type="ECO:0000313" key="1">
    <source>
        <dbReference type="EMBL" id="KAJ8737360.1"/>
    </source>
</evidence>
<reference evidence="1" key="1">
    <citation type="submission" date="2023-03" db="EMBL/GenBank/DDBJ databases">
        <title>Chromosome-level genomes of two armyworms, Mythimna separata and Mythimna loreyi, provide insights into the biosynthesis and reception of sex pheromones.</title>
        <authorList>
            <person name="Zhao H."/>
        </authorList>
    </citation>
    <scope>NUCLEOTIDE SEQUENCE</scope>
    <source>
        <strain evidence="1">BeijingLab</strain>
        <tissue evidence="1">Pupa</tissue>
    </source>
</reference>
<dbReference type="EMBL" id="JARGEI010000001">
    <property type="protein sequence ID" value="KAJ8737360.1"/>
    <property type="molecule type" value="Genomic_DNA"/>
</dbReference>
<accession>A0AAD7Z3W7</accession>
<keyword evidence="2" id="KW-1185">Reference proteome</keyword>
<comment type="caution">
    <text evidence="1">The sequence shown here is derived from an EMBL/GenBank/DDBJ whole genome shotgun (WGS) entry which is preliminary data.</text>
</comment>